<sequence length="148" mass="15198">MRAAFSGSWSAIHPTFEAVNAATKSDPVALDIALAPPQSELRSVAACAERVSFHKSAGRTTSPLASSATIPCCCPPIEIAATSSNPPASIIALSNASFQCAGLISVPSGCAARPSRSNFPLSAWRITTLTDCVEESTPATNFSDMAQG</sequence>
<reference evidence="1" key="1">
    <citation type="submission" date="2020-05" db="EMBL/GenBank/DDBJ databases">
        <authorList>
            <person name="Chiriac C."/>
            <person name="Salcher M."/>
            <person name="Ghai R."/>
            <person name="Kavagutti S V."/>
        </authorList>
    </citation>
    <scope>NUCLEOTIDE SEQUENCE</scope>
</reference>
<evidence type="ECO:0000313" key="1">
    <source>
        <dbReference type="EMBL" id="CAB4567697.1"/>
    </source>
</evidence>
<accession>A0A6J6DUN4</accession>
<proteinExistence type="predicted"/>
<protein>
    <submittedName>
        <fullName evidence="1">Unannotated protein</fullName>
    </submittedName>
</protein>
<dbReference type="AlphaFoldDB" id="A0A6J6DUN4"/>
<organism evidence="1">
    <name type="scientific">freshwater metagenome</name>
    <dbReference type="NCBI Taxonomy" id="449393"/>
    <lineage>
        <taxon>unclassified sequences</taxon>
        <taxon>metagenomes</taxon>
        <taxon>ecological metagenomes</taxon>
    </lineage>
</organism>
<gene>
    <name evidence="1" type="ORF">UFOPK1683_00496</name>
</gene>
<dbReference type="EMBL" id="CAEZTL010000034">
    <property type="protein sequence ID" value="CAB4567697.1"/>
    <property type="molecule type" value="Genomic_DNA"/>
</dbReference>
<name>A0A6J6DUN4_9ZZZZ</name>